<evidence type="ECO:0000256" key="6">
    <source>
        <dbReference type="ARBA" id="ARBA00022737"/>
    </source>
</evidence>
<feature type="binding site" evidence="13">
    <location>
        <position position="201"/>
    </location>
    <ligand>
        <name>Zn(2+)</name>
        <dbReference type="ChEBI" id="CHEBI:29105"/>
        <label>2</label>
    </ligand>
</feature>
<accession>A0A9D1LF17</accession>
<dbReference type="HAMAP" id="MF_01152">
    <property type="entry name" value="DnaJ"/>
    <property type="match status" value="1"/>
</dbReference>
<feature type="domain" description="J" evidence="15">
    <location>
        <begin position="6"/>
        <end position="71"/>
    </location>
</feature>
<feature type="repeat" description="CXXCXGXG motif" evidence="13">
    <location>
        <begin position="155"/>
        <end position="162"/>
    </location>
</feature>
<evidence type="ECO:0000256" key="8">
    <source>
        <dbReference type="ARBA" id="ARBA00022833"/>
    </source>
</evidence>
<evidence type="ECO:0000256" key="9">
    <source>
        <dbReference type="ARBA" id="ARBA00023016"/>
    </source>
</evidence>
<comment type="function">
    <text evidence="13">Participates actively in the response to hyperosmotic and heat shock by preventing the aggregation of stress-denatured proteins and by disaggregating proteins, also in an autonomous, DnaK-independent fashion. Unfolded proteins bind initially to DnaJ; upon interaction with the DnaJ-bound protein, DnaK hydrolyzes its bound ATP, resulting in the formation of a stable complex. GrpE releases ADP from DnaK; ATP binding to DnaK triggers the release of the substrate protein, thus completing the reaction cycle. Several rounds of ATP-dependent interactions between DnaJ, DnaK and GrpE are required for fully efficient folding. Also involved, together with DnaK and GrpE, in the DNA replication of plasmids through activation of initiation proteins.</text>
</comment>
<comment type="subunit">
    <text evidence="2 13">Homodimer.</text>
</comment>
<feature type="binding site" evidence="13">
    <location>
        <position position="198"/>
    </location>
    <ligand>
        <name>Zn(2+)</name>
        <dbReference type="ChEBI" id="CHEBI:29105"/>
        <label>2</label>
    </ligand>
</feature>
<dbReference type="SUPFAM" id="SSF46565">
    <property type="entry name" value="Chaperone J-domain"/>
    <property type="match status" value="1"/>
</dbReference>
<evidence type="ECO:0000256" key="4">
    <source>
        <dbReference type="ARBA" id="ARBA00022705"/>
    </source>
</evidence>
<keyword evidence="3 13" id="KW-0963">Cytoplasm</keyword>
<dbReference type="EMBL" id="DVMW01000042">
    <property type="protein sequence ID" value="HIU36431.1"/>
    <property type="molecule type" value="Genomic_DNA"/>
</dbReference>
<keyword evidence="8 13" id="KW-0862">Zinc</keyword>
<keyword evidence="6 13" id="KW-0677">Repeat</keyword>
<dbReference type="PANTHER" id="PTHR43096:SF52">
    <property type="entry name" value="DNAJ HOMOLOG 1, MITOCHONDRIAL-RELATED"/>
    <property type="match status" value="1"/>
</dbReference>
<feature type="repeat" description="CXXCXGXG motif" evidence="13">
    <location>
        <begin position="212"/>
        <end position="219"/>
    </location>
</feature>
<dbReference type="SUPFAM" id="SSF57938">
    <property type="entry name" value="DnaJ/Hsp40 cysteine-rich domain"/>
    <property type="match status" value="1"/>
</dbReference>
<dbReference type="InterPro" id="IPR036410">
    <property type="entry name" value="HSP_DnaJ_Cys-rich_dom_sf"/>
</dbReference>
<comment type="caution">
    <text evidence="17">The sequence shown here is derived from an EMBL/GenBank/DDBJ whole genome shotgun (WGS) entry which is preliminary data.</text>
</comment>
<dbReference type="GO" id="GO:0008270">
    <property type="term" value="F:zinc ion binding"/>
    <property type="evidence" value="ECO:0007669"/>
    <property type="project" value="UniProtKB-UniRule"/>
</dbReference>
<feature type="binding site" evidence="13">
    <location>
        <position position="155"/>
    </location>
    <ligand>
        <name>Zn(2+)</name>
        <dbReference type="ChEBI" id="CHEBI:29105"/>
        <label>1</label>
    </ligand>
</feature>
<dbReference type="Pfam" id="PF00226">
    <property type="entry name" value="DnaJ"/>
    <property type="match status" value="1"/>
</dbReference>
<comment type="domain">
    <text evidence="13">The J domain is necessary and sufficient to stimulate DnaK ATPase activity. Zinc center 1 plays an important role in the autonomous, DnaK-independent chaperone activity of DnaJ. Zinc center 2 is essential for interaction with DnaK and for DnaJ activity.</text>
</comment>
<dbReference type="FunFam" id="2.10.230.10:FF:000002">
    <property type="entry name" value="Molecular chaperone DnaJ"/>
    <property type="match status" value="1"/>
</dbReference>
<dbReference type="PROSITE" id="PS00636">
    <property type="entry name" value="DNAJ_1"/>
    <property type="match status" value="1"/>
</dbReference>
<dbReference type="AlphaFoldDB" id="A0A9D1LF17"/>
<reference evidence="17" key="2">
    <citation type="journal article" date="2021" name="PeerJ">
        <title>Extensive microbial diversity within the chicken gut microbiome revealed by metagenomics and culture.</title>
        <authorList>
            <person name="Gilroy R."/>
            <person name="Ravi A."/>
            <person name="Getino M."/>
            <person name="Pursley I."/>
            <person name="Horton D.L."/>
            <person name="Alikhan N.F."/>
            <person name="Baker D."/>
            <person name="Gharbi K."/>
            <person name="Hall N."/>
            <person name="Watson M."/>
            <person name="Adriaenssens E.M."/>
            <person name="Foster-Nyarko E."/>
            <person name="Jarju S."/>
            <person name="Secka A."/>
            <person name="Antonio M."/>
            <person name="Oren A."/>
            <person name="Chaudhuri R.R."/>
            <person name="La Ragione R."/>
            <person name="Hildebrand F."/>
            <person name="Pallen M.J."/>
        </authorList>
    </citation>
    <scope>NUCLEOTIDE SEQUENCE</scope>
    <source>
        <strain evidence="17">ChiGjej1B1-19959</strain>
    </source>
</reference>
<dbReference type="PRINTS" id="PR00625">
    <property type="entry name" value="JDOMAIN"/>
</dbReference>
<dbReference type="Proteomes" id="UP000824071">
    <property type="component" value="Unassembled WGS sequence"/>
</dbReference>
<dbReference type="GO" id="GO:0031072">
    <property type="term" value="F:heat shock protein binding"/>
    <property type="evidence" value="ECO:0007669"/>
    <property type="project" value="InterPro"/>
</dbReference>
<dbReference type="NCBIfam" id="NF008035">
    <property type="entry name" value="PRK10767.1"/>
    <property type="match status" value="1"/>
</dbReference>
<dbReference type="PANTHER" id="PTHR43096">
    <property type="entry name" value="DNAJ HOMOLOG 1, MITOCHONDRIAL-RELATED"/>
    <property type="match status" value="1"/>
</dbReference>
<dbReference type="GO" id="GO:0009408">
    <property type="term" value="P:response to heat"/>
    <property type="evidence" value="ECO:0007669"/>
    <property type="project" value="InterPro"/>
</dbReference>
<dbReference type="InterPro" id="IPR001623">
    <property type="entry name" value="DnaJ_domain"/>
</dbReference>
<evidence type="ECO:0000256" key="11">
    <source>
        <dbReference type="ARBA" id="ARBA00061004"/>
    </source>
</evidence>
<sequence length="385" mass="41523">MAEKRDYYEVLGVSRSASEDEIKKAYRKLAKQYHPDLHPNDKEAEAKFKEANEAYEVLSDAEKKAKYDRFGHAGVDPTYGAGQGGGGYGGGFGGFDFDLGDIFSNIFGGGFGGFGGANPNAPQRGSDTQASVTISFEEAAKGCEREVETYRIEVCDECHGTGAAPGSSPKTCPECHGRGQVTTQQRTPFGVVQTQKACARCGGKGTIVENPCRKCRGAGRVRKMVKITVKIPAGIDDRQVINARGQGNKGLNGGPAGDLRVAVNVRPHPIFEREGYNVWVEMHISYAAAALGCTVQVPTLDGKVQYTVPAGTQPGDVFKLKGRGIQSLRDRGRGDELVRIVVDVPRDLNDTQKDLLRRLDEALGNETAHLGHGEEKKGFFGKKKK</sequence>
<dbReference type="CDD" id="cd06257">
    <property type="entry name" value="DnaJ"/>
    <property type="match status" value="1"/>
</dbReference>
<dbReference type="Gene3D" id="2.10.230.10">
    <property type="entry name" value="Heat shock protein DnaJ, cysteine-rich domain"/>
    <property type="match status" value="1"/>
</dbReference>
<dbReference type="GO" id="GO:0005524">
    <property type="term" value="F:ATP binding"/>
    <property type="evidence" value="ECO:0007669"/>
    <property type="project" value="InterPro"/>
</dbReference>
<dbReference type="GO" id="GO:0042026">
    <property type="term" value="P:protein refolding"/>
    <property type="evidence" value="ECO:0007669"/>
    <property type="project" value="TreeGrafter"/>
</dbReference>
<dbReference type="InterPro" id="IPR008971">
    <property type="entry name" value="HSP40/DnaJ_pept-bd"/>
</dbReference>
<evidence type="ECO:0000313" key="17">
    <source>
        <dbReference type="EMBL" id="HIU36431.1"/>
    </source>
</evidence>
<keyword evidence="9 13" id="KW-0346">Stress response</keyword>
<reference evidence="17" key="1">
    <citation type="submission" date="2020-10" db="EMBL/GenBank/DDBJ databases">
        <authorList>
            <person name="Gilroy R."/>
        </authorList>
    </citation>
    <scope>NUCLEOTIDE SEQUENCE</scope>
    <source>
        <strain evidence="17">ChiGjej1B1-19959</strain>
    </source>
</reference>
<evidence type="ECO:0000256" key="5">
    <source>
        <dbReference type="ARBA" id="ARBA00022723"/>
    </source>
</evidence>
<dbReference type="GO" id="GO:0006260">
    <property type="term" value="P:DNA replication"/>
    <property type="evidence" value="ECO:0007669"/>
    <property type="project" value="UniProtKB-KW"/>
</dbReference>
<dbReference type="GO" id="GO:0051082">
    <property type="term" value="F:unfolded protein binding"/>
    <property type="evidence" value="ECO:0007669"/>
    <property type="project" value="UniProtKB-UniRule"/>
</dbReference>
<dbReference type="Gene3D" id="1.10.287.110">
    <property type="entry name" value="DnaJ domain"/>
    <property type="match status" value="1"/>
</dbReference>
<dbReference type="GO" id="GO:0005737">
    <property type="term" value="C:cytoplasm"/>
    <property type="evidence" value="ECO:0007669"/>
    <property type="project" value="UniProtKB-SubCell"/>
</dbReference>
<dbReference type="InterPro" id="IPR001305">
    <property type="entry name" value="HSP_DnaJ_Cys-rich_dom"/>
</dbReference>
<dbReference type="FunFam" id="1.10.287.110:FF:000031">
    <property type="entry name" value="Molecular chaperone DnaJ"/>
    <property type="match status" value="1"/>
</dbReference>
<dbReference type="Pfam" id="PF00684">
    <property type="entry name" value="DnaJ_CXXCXGXG"/>
    <property type="match status" value="1"/>
</dbReference>
<keyword evidence="7 13" id="KW-0863">Zinc-finger</keyword>
<evidence type="ECO:0000256" key="12">
    <source>
        <dbReference type="ARBA" id="ARBA00067609"/>
    </source>
</evidence>
<feature type="repeat" description="CXXCXGXG motif" evidence="13">
    <location>
        <begin position="172"/>
        <end position="179"/>
    </location>
</feature>
<comment type="subcellular location">
    <subcellularLocation>
        <location evidence="1 13">Cytoplasm</location>
    </subcellularLocation>
</comment>
<dbReference type="NCBIfam" id="TIGR02349">
    <property type="entry name" value="DnaJ_bact"/>
    <property type="match status" value="1"/>
</dbReference>
<feature type="binding site" evidence="13">
    <location>
        <position position="215"/>
    </location>
    <ligand>
        <name>Zn(2+)</name>
        <dbReference type="ChEBI" id="CHEBI:29105"/>
        <label>1</label>
    </ligand>
</feature>
<dbReference type="CDD" id="cd10719">
    <property type="entry name" value="DnaJ_zf"/>
    <property type="match status" value="1"/>
</dbReference>
<dbReference type="SMART" id="SM00271">
    <property type="entry name" value="DnaJ"/>
    <property type="match status" value="1"/>
</dbReference>
<organism evidence="17 18">
    <name type="scientific">Candidatus Fimenecus excrementigallinarum</name>
    <dbReference type="NCBI Taxonomy" id="2840816"/>
    <lineage>
        <taxon>Bacteria</taxon>
        <taxon>Bacillati</taxon>
        <taxon>Bacillota</taxon>
        <taxon>Clostridia</taxon>
        <taxon>Candidatus Fimenecus</taxon>
    </lineage>
</organism>
<evidence type="ECO:0000256" key="7">
    <source>
        <dbReference type="ARBA" id="ARBA00022771"/>
    </source>
</evidence>
<dbReference type="PROSITE" id="PS50076">
    <property type="entry name" value="DNAJ_2"/>
    <property type="match status" value="1"/>
</dbReference>
<evidence type="ECO:0000313" key="18">
    <source>
        <dbReference type="Proteomes" id="UP000824071"/>
    </source>
</evidence>
<proteinExistence type="inferred from homology"/>
<evidence type="ECO:0000256" key="3">
    <source>
        <dbReference type="ARBA" id="ARBA00022490"/>
    </source>
</evidence>
<feature type="domain" description="CR-type" evidence="16">
    <location>
        <begin position="142"/>
        <end position="224"/>
    </location>
</feature>
<evidence type="ECO:0000259" key="15">
    <source>
        <dbReference type="PROSITE" id="PS50076"/>
    </source>
</evidence>
<dbReference type="CDD" id="cd10747">
    <property type="entry name" value="DnaJ_C"/>
    <property type="match status" value="1"/>
</dbReference>
<evidence type="ECO:0000256" key="14">
    <source>
        <dbReference type="PROSITE-ProRule" id="PRU00546"/>
    </source>
</evidence>
<protein>
    <recommendedName>
        <fullName evidence="12 13">Chaperone protein DnaJ</fullName>
    </recommendedName>
</protein>
<feature type="binding site" evidence="13">
    <location>
        <position position="158"/>
    </location>
    <ligand>
        <name>Zn(2+)</name>
        <dbReference type="ChEBI" id="CHEBI:29105"/>
        <label>1</label>
    </ligand>
</feature>
<dbReference type="FunFam" id="2.60.260.20:FF:000004">
    <property type="entry name" value="Molecular chaperone DnaJ"/>
    <property type="match status" value="1"/>
</dbReference>
<feature type="zinc finger region" description="CR-type" evidence="14">
    <location>
        <begin position="142"/>
        <end position="224"/>
    </location>
</feature>
<feature type="binding site" evidence="13">
    <location>
        <position position="172"/>
    </location>
    <ligand>
        <name>Zn(2+)</name>
        <dbReference type="ChEBI" id="CHEBI:29105"/>
        <label>2</label>
    </ligand>
</feature>
<evidence type="ECO:0000256" key="13">
    <source>
        <dbReference type="HAMAP-Rule" id="MF_01152"/>
    </source>
</evidence>
<evidence type="ECO:0000256" key="1">
    <source>
        <dbReference type="ARBA" id="ARBA00004496"/>
    </source>
</evidence>
<keyword evidence="5 13" id="KW-0479">Metal-binding</keyword>
<feature type="repeat" description="CXXCXGXG motif" evidence="13">
    <location>
        <begin position="198"/>
        <end position="205"/>
    </location>
</feature>
<dbReference type="Pfam" id="PF01556">
    <property type="entry name" value="DnaJ_C"/>
    <property type="match status" value="1"/>
</dbReference>
<name>A0A9D1LF17_9FIRM</name>
<keyword evidence="4 13" id="KW-0235">DNA replication</keyword>
<comment type="similarity">
    <text evidence="11 13">Belongs to the DnaJ family.</text>
</comment>
<feature type="binding site" evidence="13">
    <location>
        <position position="175"/>
    </location>
    <ligand>
        <name>Zn(2+)</name>
        <dbReference type="ChEBI" id="CHEBI:29105"/>
        <label>2</label>
    </ligand>
</feature>
<evidence type="ECO:0000259" key="16">
    <source>
        <dbReference type="PROSITE" id="PS51188"/>
    </source>
</evidence>
<evidence type="ECO:0000256" key="2">
    <source>
        <dbReference type="ARBA" id="ARBA00011738"/>
    </source>
</evidence>
<dbReference type="Gene3D" id="2.60.260.20">
    <property type="entry name" value="Urease metallochaperone UreE, N-terminal domain"/>
    <property type="match status" value="2"/>
</dbReference>
<gene>
    <name evidence="13 17" type="primary">dnaJ</name>
    <name evidence="17" type="ORF">IAC53_07505</name>
</gene>
<dbReference type="InterPro" id="IPR036869">
    <property type="entry name" value="J_dom_sf"/>
</dbReference>
<dbReference type="InterPro" id="IPR018253">
    <property type="entry name" value="DnaJ_domain_CS"/>
</dbReference>
<dbReference type="SUPFAM" id="SSF49493">
    <property type="entry name" value="HSP40/DnaJ peptide-binding domain"/>
    <property type="match status" value="2"/>
</dbReference>
<keyword evidence="10 13" id="KW-0143">Chaperone</keyword>
<evidence type="ECO:0000256" key="10">
    <source>
        <dbReference type="ARBA" id="ARBA00023186"/>
    </source>
</evidence>
<dbReference type="InterPro" id="IPR002939">
    <property type="entry name" value="DnaJ_C"/>
</dbReference>
<comment type="cofactor">
    <cofactor evidence="13">
        <name>Zn(2+)</name>
        <dbReference type="ChEBI" id="CHEBI:29105"/>
    </cofactor>
    <text evidence="13">Binds 2 Zn(2+) ions per monomer.</text>
</comment>
<dbReference type="PROSITE" id="PS51188">
    <property type="entry name" value="ZF_CR"/>
    <property type="match status" value="1"/>
</dbReference>
<feature type="binding site" evidence="13">
    <location>
        <position position="212"/>
    </location>
    <ligand>
        <name>Zn(2+)</name>
        <dbReference type="ChEBI" id="CHEBI:29105"/>
        <label>1</label>
    </ligand>
</feature>
<dbReference type="InterPro" id="IPR012724">
    <property type="entry name" value="DnaJ"/>
</dbReference>